<dbReference type="InterPro" id="IPR001478">
    <property type="entry name" value="PDZ"/>
</dbReference>
<sequence length="392" mass="44576">MFRYNINIRARGLRTLCALFFIFAISGCTKPIHPDMAVSFLPCSGEYISSAGEKLSFAEVVQNASRADYVLIGEGHTNRCDHAAQFNLIQGLTRNNRKVSIGFEMISSEKQDVLNRFNLGQLSVDELPEKLDWKNEWRYDFNFFRSVFELAKKRELTVAALNFPFRLTKEVREKGLERLSVPDRALLPQKVIPAPEQQEESLKEVLSMHANRDSSDPTQVERFLLVQSLWDTAMAERAISLRRSSKNPVVVLAGAGHVEHGWGIAHRLKELDPEAKVFMFMPWRGEEFYPTAADSFFYCPPSYESRLGMTVEMRQGKAVVVAVKRDQKAFKYGIRPGDVLLKAQGIPVRSLFAMHMAGAKAHKENKPLVFKLDRRGMTFSIDLGLLVRSKEK</sequence>
<dbReference type="PROSITE" id="PS51257">
    <property type="entry name" value="PROKAR_LIPOPROTEIN"/>
    <property type="match status" value="1"/>
</dbReference>
<evidence type="ECO:0000313" key="2">
    <source>
        <dbReference type="EMBL" id="SDK44630.1"/>
    </source>
</evidence>
<name>A0A1G9BYY8_9BACT</name>
<dbReference type="EMBL" id="FNGA01000001">
    <property type="protein sequence ID" value="SDK44630.1"/>
    <property type="molecule type" value="Genomic_DNA"/>
</dbReference>
<accession>A0A1G9BYY8</accession>
<evidence type="ECO:0000313" key="3">
    <source>
        <dbReference type="Proteomes" id="UP000199053"/>
    </source>
</evidence>
<dbReference type="Gene3D" id="2.30.42.10">
    <property type="match status" value="1"/>
</dbReference>
<dbReference type="Pfam" id="PF04187">
    <property type="entry name" value="Cofac_haem_bdg"/>
    <property type="match status" value="1"/>
</dbReference>
<dbReference type="InterPro" id="IPR036034">
    <property type="entry name" value="PDZ_sf"/>
</dbReference>
<proteinExistence type="predicted"/>
<dbReference type="InterPro" id="IPR007314">
    <property type="entry name" value="Cofac_haem-bd_dom"/>
</dbReference>
<reference evidence="3" key="1">
    <citation type="submission" date="2016-10" db="EMBL/GenBank/DDBJ databases">
        <authorList>
            <person name="Varghese N."/>
            <person name="Submissions S."/>
        </authorList>
    </citation>
    <scope>NUCLEOTIDE SEQUENCE [LARGE SCALE GENOMIC DNA]</scope>
    <source>
        <strain evidence="3">DSM 16995</strain>
    </source>
</reference>
<gene>
    <name evidence="2" type="ORF">SAMN05660337_0472</name>
</gene>
<protein>
    <submittedName>
        <fullName evidence="2">Uncharacterized iron-regulated protein</fullName>
    </submittedName>
</protein>
<dbReference type="RefSeq" id="WP_092157855.1">
    <property type="nucleotide sequence ID" value="NZ_FNGA01000001.1"/>
</dbReference>
<dbReference type="Gene3D" id="3.40.50.11550">
    <property type="match status" value="1"/>
</dbReference>
<dbReference type="SMART" id="SM00228">
    <property type="entry name" value="PDZ"/>
    <property type="match status" value="1"/>
</dbReference>
<dbReference type="OrthoDB" id="9795827at2"/>
<evidence type="ECO:0000259" key="1">
    <source>
        <dbReference type="SMART" id="SM00228"/>
    </source>
</evidence>
<dbReference type="Proteomes" id="UP000199053">
    <property type="component" value="Unassembled WGS sequence"/>
</dbReference>
<dbReference type="STRING" id="246191.SAMN05660337_0472"/>
<dbReference type="Pfam" id="PF13180">
    <property type="entry name" value="PDZ_2"/>
    <property type="match status" value="1"/>
</dbReference>
<dbReference type="AlphaFoldDB" id="A0A1G9BYY8"/>
<dbReference type="SUPFAM" id="SSF159501">
    <property type="entry name" value="EreA/ChaN-like"/>
    <property type="match status" value="1"/>
</dbReference>
<dbReference type="SUPFAM" id="SSF50156">
    <property type="entry name" value="PDZ domain-like"/>
    <property type="match status" value="1"/>
</dbReference>
<organism evidence="2 3">
    <name type="scientific">Maridesulfovibrio ferrireducens</name>
    <dbReference type="NCBI Taxonomy" id="246191"/>
    <lineage>
        <taxon>Bacteria</taxon>
        <taxon>Pseudomonadati</taxon>
        <taxon>Thermodesulfobacteriota</taxon>
        <taxon>Desulfovibrionia</taxon>
        <taxon>Desulfovibrionales</taxon>
        <taxon>Desulfovibrionaceae</taxon>
        <taxon>Maridesulfovibrio</taxon>
    </lineage>
</organism>
<feature type="domain" description="PDZ" evidence="1">
    <location>
        <begin position="305"/>
        <end position="376"/>
    </location>
</feature>
<dbReference type="CDD" id="cd14727">
    <property type="entry name" value="ChanN-like"/>
    <property type="match status" value="1"/>
</dbReference>
<keyword evidence="3" id="KW-1185">Reference proteome</keyword>